<gene>
    <name evidence="2" type="ORF">F5878DRAFT_662195</name>
</gene>
<evidence type="ECO:0000313" key="3">
    <source>
        <dbReference type="Proteomes" id="UP001163846"/>
    </source>
</evidence>
<reference evidence="2" key="1">
    <citation type="submission" date="2022-08" db="EMBL/GenBank/DDBJ databases">
        <authorList>
            <consortium name="DOE Joint Genome Institute"/>
            <person name="Min B."/>
            <person name="Riley R."/>
            <person name="Sierra-Patev S."/>
            <person name="Naranjo-Ortiz M."/>
            <person name="Looney B."/>
            <person name="Konkel Z."/>
            <person name="Slot J.C."/>
            <person name="Sakamoto Y."/>
            <person name="Steenwyk J.L."/>
            <person name="Rokas A."/>
            <person name="Carro J."/>
            <person name="Camarero S."/>
            <person name="Ferreira P."/>
            <person name="Molpeceres G."/>
            <person name="Ruiz-Duenas F.J."/>
            <person name="Serrano A."/>
            <person name="Henrissat B."/>
            <person name="Drula E."/>
            <person name="Hughes K.W."/>
            <person name="Mata J.L."/>
            <person name="Ishikawa N.K."/>
            <person name="Vargas-Isla R."/>
            <person name="Ushijima S."/>
            <person name="Smith C.A."/>
            <person name="Ahrendt S."/>
            <person name="Andreopoulos W."/>
            <person name="He G."/>
            <person name="Labutti K."/>
            <person name="Lipzen A."/>
            <person name="Ng V."/>
            <person name="Sandor L."/>
            <person name="Barry K."/>
            <person name="Martinez A.T."/>
            <person name="Xiao Y."/>
            <person name="Gibbons J.G."/>
            <person name="Terashima K."/>
            <person name="Hibbett D.S."/>
            <person name="Grigoriev I.V."/>
        </authorList>
    </citation>
    <scope>NUCLEOTIDE SEQUENCE</scope>
    <source>
        <strain evidence="2">TFB9207</strain>
    </source>
</reference>
<feature type="region of interest" description="Disordered" evidence="1">
    <location>
        <begin position="189"/>
        <end position="216"/>
    </location>
</feature>
<feature type="compositionally biased region" description="Basic and acidic residues" evidence="1">
    <location>
        <begin position="141"/>
        <end position="150"/>
    </location>
</feature>
<sequence>MSTPSGFCFKQSWQRHGGSSESFEVALWRRLISGGSFGRQEEEENVELAPVSLTDRLYQTSYRGHHDQDSRALKPLDESTDEETSSKSPSVWWRRRTYDYATYRLDSDGVIQKIHHDPDGEELSAKTRGRTKTPPPKGGLKKTENFHGDRGGTPVSFKPLARPVKYFVQGGVRTSNLTNETFGPTKLEMSSFKSSDSEGHNAWHSSQSPHDLDVPLPETPTPRLVGTTYVHRNTTDGGYQVWVWCSREGGEFAWYPVDLNNEQETQLGFEQHLDNLS</sequence>
<feature type="compositionally biased region" description="Basic and acidic residues" evidence="1">
    <location>
        <begin position="64"/>
        <end position="77"/>
    </location>
</feature>
<name>A0AA38UDK1_9AGAR</name>
<feature type="region of interest" description="Disordered" evidence="1">
    <location>
        <begin position="62"/>
        <end position="88"/>
    </location>
</feature>
<keyword evidence="3" id="KW-1185">Reference proteome</keyword>
<protein>
    <submittedName>
        <fullName evidence="2">Uncharacterized protein</fullName>
    </submittedName>
</protein>
<organism evidence="2 3">
    <name type="scientific">Lentinula raphanica</name>
    <dbReference type="NCBI Taxonomy" id="153919"/>
    <lineage>
        <taxon>Eukaryota</taxon>
        <taxon>Fungi</taxon>
        <taxon>Dikarya</taxon>
        <taxon>Basidiomycota</taxon>
        <taxon>Agaricomycotina</taxon>
        <taxon>Agaricomycetes</taxon>
        <taxon>Agaricomycetidae</taxon>
        <taxon>Agaricales</taxon>
        <taxon>Marasmiineae</taxon>
        <taxon>Omphalotaceae</taxon>
        <taxon>Lentinula</taxon>
    </lineage>
</organism>
<accession>A0AA38UDK1</accession>
<comment type="caution">
    <text evidence="2">The sequence shown here is derived from an EMBL/GenBank/DDBJ whole genome shotgun (WGS) entry which is preliminary data.</text>
</comment>
<dbReference type="EMBL" id="MU806254">
    <property type="protein sequence ID" value="KAJ3837330.1"/>
    <property type="molecule type" value="Genomic_DNA"/>
</dbReference>
<evidence type="ECO:0000256" key="1">
    <source>
        <dbReference type="SAM" id="MobiDB-lite"/>
    </source>
</evidence>
<evidence type="ECO:0000313" key="2">
    <source>
        <dbReference type="EMBL" id="KAJ3837330.1"/>
    </source>
</evidence>
<proteinExistence type="predicted"/>
<dbReference type="AlphaFoldDB" id="A0AA38UDK1"/>
<dbReference type="Proteomes" id="UP001163846">
    <property type="component" value="Unassembled WGS sequence"/>
</dbReference>
<feature type="region of interest" description="Disordered" evidence="1">
    <location>
        <begin position="115"/>
        <end position="155"/>
    </location>
</feature>